<dbReference type="InterPro" id="IPR013424">
    <property type="entry name" value="Ice-binding_C"/>
</dbReference>
<dbReference type="RefSeq" id="WP_273704618.1">
    <property type="nucleotide sequence ID" value="NZ_JDST02000057.1"/>
</dbReference>
<keyword evidence="4" id="KW-1185">Reference proteome</keyword>
<evidence type="ECO:0000259" key="2">
    <source>
        <dbReference type="Pfam" id="PF07589"/>
    </source>
</evidence>
<dbReference type="Proteomes" id="UP000021315">
    <property type="component" value="Unassembled WGS sequence"/>
</dbReference>
<proteinExistence type="predicted"/>
<dbReference type="EMBL" id="JDST02000057">
    <property type="protein sequence ID" value="KFB76332.1"/>
    <property type="molecule type" value="Genomic_DNA"/>
</dbReference>
<reference evidence="3" key="1">
    <citation type="submission" date="2014-02" db="EMBL/GenBank/DDBJ databases">
        <title>Expanding our view of genomic diversity in Candidatus Accumulibacter clades.</title>
        <authorList>
            <person name="Skennerton C.T."/>
            <person name="Barr J.J."/>
            <person name="Slater F.R."/>
            <person name="Bond P.L."/>
            <person name="Tyson G.W."/>
        </authorList>
    </citation>
    <scope>NUCLEOTIDE SEQUENCE [LARGE SCALE GENOMIC DNA]</scope>
</reference>
<feature type="region of interest" description="Disordered" evidence="1">
    <location>
        <begin position="1"/>
        <end position="23"/>
    </location>
</feature>
<evidence type="ECO:0000313" key="3">
    <source>
        <dbReference type="EMBL" id="KFB76332.1"/>
    </source>
</evidence>
<sequence length="187" mass="19262">MSGASFAERFAGQTNTPSGGLEVLSRTPTASLSLAVSATNQNLNVFINAGSQVLTGLGPSGFQDFDAIGEGSFAILFSTDQSEFGFQLVGGNGGSATIDFFLRDGLLIDHLVVGGLADAFYGFSREGGTFDIAGISIFNDDAAGIGFDNLKLKHDVKSEGTVPEPGTVLLVGAALASLAGRRRFFPS</sequence>
<dbReference type="Pfam" id="PF07589">
    <property type="entry name" value="PEP-CTERM"/>
    <property type="match status" value="1"/>
</dbReference>
<accession>A0A080M4T6</accession>
<evidence type="ECO:0000256" key="1">
    <source>
        <dbReference type="SAM" id="MobiDB-lite"/>
    </source>
</evidence>
<comment type="caution">
    <text evidence="3">The sequence shown here is derived from an EMBL/GenBank/DDBJ whole genome shotgun (WGS) entry which is preliminary data.</text>
</comment>
<feature type="domain" description="Ice-binding protein C-terminal" evidence="2">
    <location>
        <begin position="161"/>
        <end position="183"/>
    </location>
</feature>
<dbReference type="NCBIfam" id="TIGR02595">
    <property type="entry name" value="PEP_CTERM"/>
    <property type="match status" value="1"/>
</dbReference>
<evidence type="ECO:0000313" key="4">
    <source>
        <dbReference type="Proteomes" id="UP000021315"/>
    </source>
</evidence>
<protein>
    <recommendedName>
        <fullName evidence="2">Ice-binding protein C-terminal domain-containing protein</fullName>
    </recommendedName>
</protein>
<dbReference type="STRING" id="1453999.AW06_002599"/>
<dbReference type="AlphaFoldDB" id="A0A080M4T6"/>
<gene>
    <name evidence="3" type="ORF">AW06_002599</name>
</gene>
<name>A0A080M4T6_9PROT</name>
<organism evidence="3 4">
    <name type="scientific">Candidatus Accumulibacter cognatus</name>
    <dbReference type="NCBI Taxonomy" id="2954383"/>
    <lineage>
        <taxon>Bacteria</taxon>
        <taxon>Pseudomonadati</taxon>
        <taxon>Pseudomonadota</taxon>
        <taxon>Betaproteobacteria</taxon>
        <taxon>Candidatus Accumulibacter</taxon>
    </lineage>
</organism>